<gene>
    <name evidence="8" type="ORF">SK128_003437</name>
</gene>
<evidence type="ECO:0000256" key="6">
    <source>
        <dbReference type="ARBA" id="ARBA00023180"/>
    </source>
</evidence>
<accession>A0AAN8XIZ7</accession>
<dbReference type="Gene3D" id="3.40.50.2300">
    <property type="match status" value="1"/>
</dbReference>
<dbReference type="GO" id="GO:0016020">
    <property type="term" value="C:membrane"/>
    <property type="evidence" value="ECO:0007669"/>
    <property type="project" value="UniProtKB-SubCell"/>
</dbReference>
<protein>
    <recommendedName>
        <fullName evidence="7">Receptor ligand binding region domain-containing protein</fullName>
    </recommendedName>
</protein>
<dbReference type="Pfam" id="PF01094">
    <property type="entry name" value="ANF_receptor"/>
    <property type="match status" value="1"/>
</dbReference>
<dbReference type="InterPro" id="IPR000337">
    <property type="entry name" value="GPCR_3"/>
</dbReference>
<proteinExistence type="predicted"/>
<evidence type="ECO:0000313" key="9">
    <source>
        <dbReference type="Proteomes" id="UP001381693"/>
    </source>
</evidence>
<dbReference type="InterPro" id="IPR052612">
    <property type="entry name" value="ANP_Clearance_Receptor"/>
</dbReference>
<dbReference type="Proteomes" id="UP001381693">
    <property type="component" value="Unassembled WGS sequence"/>
</dbReference>
<evidence type="ECO:0000256" key="4">
    <source>
        <dbReference type="ARBA" id="ARBA00023136"/>
    </source>
</evidence>
<comment type="subcellular location">
    <subcellularLocation>
        <location evidence="1">Membrane</location>
        <topology evidence="1">Multi-pass membrane protein</topology>
    </subcellularLocation>
</comment>
<evidence type="ECO:0000313" key="8">
    <source>
        <dbReference type="EMBL" id="KAK7084332.1"/>
    </source>
</evidence>
<evidence type="ECO:0000256" key="5">
    <source>
        <dbReference type="ARBA" id="ARBA00023170"/>
    </source>
</evidence>
<comment type="caution">
    <text evidence="8">The sequence shown here is derived from an EMBL/GenBank/DDBJ whole genome shotgun (WGS) entry which is preliminary data.</text>
</comment>
<dbReference type="PANTHER" id="PTHR44755:SF8">
    <property type="entry name" value="RECEPTOR LIGAND BINDING REGION DOMAIN-CONTAINING PROTEIN"/>
    <property type="match status" value="1"/>
</dbReference>
<dbReference type="InterPro" id="IPR001828">
    <property type="entry name" value="ANF_lig-bd_rcpt"/>
</dbReference>
<keyword evidence="4" id="KW-0472">Membrane</keyword>
<keyword evidence="9" id="KW-1185">Reference proteome</keyword>
<dbReference type="AlphaFoldDB" id="A0AAN8XIZ7"/>
<dbReference type="GO" id="GO:0017046">
    <property type="term" value="F:peptide hormone binding"/>
    <property type="evidence" value="ECO:0007669"/>
    <property type="project" value="TreeGrafter"/>
</dbReference>
<dbReference type="SUPFAM" id="SSF53822">
    <property type="entry name" value="Periplasmic binding protein-like I"/>
    <property type="match status" value="1"/>
</dbReference>
<evidence type="ECO:0000256" key="3">
    <source>
        <dbReference type="ARBA" id="ARBA00022989"/>
    </source>
</evidence>
<dbReference type="EMBL" id="JAXCGZ010002141">
    <property type="protein sequence ID" value="KAK7084332.1"/>
    <property type="molecule type" value="Genomic_DNA"/>
</dbReference>
<reference evidence="8 9" key="1">
    <citation type="submission" date="2023-11" db="EMBL/GenBank/DDBJ databases">
        <title>Halocaridina rubra genome assembly.</title>
        <authorList>
            <person name="Smith C."/>
        </authorList>
    </citation>
    <scope>NUCLEOTIDE SEQUENCE [LARGE SCALE GENOMIC DNA]</scope>
    <source>
        <strain evidence="8">EP-1</strain>
        <tissue evidence="8">Whole</tissue>
    </source>
</reference>
<dbReference type="PRINTS" id="PR00248">
    <property type="entry name" value="GPCRMGR"/>
</dbReference>
<organism evidence="8 9">
    <name type="scientific">Halocaridina rubra</name>
    <name type="common">Hawaiian red shrimp</name>
    <dbReference type="NCBI Taxonomy" id="373956"/>
    <lineage>
        <taxon>Eukaryota</taxon>
        <taxon>Metazoa</taxon>
        <taxon>Ecdysozoa</taxon>
        <taxon>Arthropoda</taxon>
        <taxon>Crustacea</taxon>
        <taxon>Multicrustacea</taxon>
        <taxon>Malacostraca</taxon>
        <taxon>Eumalacostraca</taxon>
        <taxon>Eucarida</taxon>
        <taxon>Decapoda</taxon>
        <taxon>Pleocyemata</taxon>
        <taxon>Caridea</taxon>
        <taxon>Atyoidea</taxon>
        <taxon>Atyidae</taxon>
        <taxon>Halocaridina</taxon>
    </lineage>
</organism>
<dbReference type="PANTHER" id="PTHR44755">
    <property type="entry name" value="NATRIURETIC PEPTIDE RECEPTOR 3-RELATED"/>
    <property type="match status" value="1"/>
</dbReference>
<keyword evidence="5" id="KW-0675">Receptor</keyword>
<name>A0AAN8XIZ7_HALRR</name>
<dbReference type="InterPro" id="IPR028082">
    <property type="entry name" value="Peripla_BP_I"/>
</dbReference>
<sequence length="163" mass="18162">MRAKEYYKKVVGKLALGALPIAVEDVNRDPSLLPGKRLVYEVADVGNSNLEALAALSIRRMTAMRDAGHLAFIGPDDNCANEALVAAAWNLPMITYKCADNRVSDKTKYYTFARTLPPSTKIVKALISLMKKYEWQQFVLLTENTKNYLQIKEAVKGVPKLSI</sequence>
<evidence type="ECO:0000259" key="7">
    <source>
        <dbReference type="Pfam" id="PF01094"/>
    </source>
</evidence>
<evidence type="ECO:0000256" key="1">
    <source>
        <dbReference type="ARBA" id="ARBA00004141"/>
    </source>
</evidence>
<keyword evidence="2" id="KW-0812">Transmembrane</keyword>
<keyword evidence="3" id="KW-1133">Transmembrane helix</keyword>
<keyword evidence="6" id="KW-0325">Glycoprotein</keyword>
<evidence type="ECO:0000256" key="2">
    <source>
        <dbReference type="ARBA" id="ARBA00022692"/>
    </source>
</evidence>
<feature type="domain" description="Receptor ligand binding region" evidence="7">
    <location>
        <begin position="16"/>
        <end position="150"/>
    </location>
</feature>
<dbReference type="GO" id="GO:0004930">
    <property type="term" value="F:G protein-coupled receptor activity"/>
    <property type="evidence" value="ECO:0007669"/>
    <property type="project" value="InterPro"/>
</dbReference>